<reference evidence="2" key="2">
    <citation type="submission" date="2025-09" db="UniProtKB">
        <authorList>
            <consortium name="Ensembl"/>
        </authorList>
    </citation>
    <scope>IDENTIFICATION</scope>
</reference>
<reference evidence="2" key="1">
    <citation type="submission" date="2025-08" db="UniProtKB">
        <authorList>
            <consortium name="Ensembl"/>
        </authorList>
    </citation>
    <scope>IDENTIFICATION</scope>
</reference>
<feature type="compositionally biased region" description="Basic residues" evidence="1">
    <location>
        <begin position="138"/>
        <end position="151"/>
    </location>
</feature>
<dbReference type="Proteomes" id="UP000694540">
    <property type="component" value="Unplaced"/>
</dbReference>
<feature type="compositionally biased region" description="Pro residues" evidence="1">
    <location>
        <begin position="114"/>
        <end position="128"/>
    </location>
</feature>
<feature type="compositionally biased region" description="Basic and acidic residues" evidence="1">
    <location>
        <begin position="102"/>
        <end position="112"/>
    </location>
</feature>
<feature type="region of interest" description="Disordered" evidence="1">
    <location>
        <begin position="68"/>
        <end position="230"/>
    </location>
</feature>
<dbReference type="AlphaFoldDB" id="A0A8C3VRM5"/>
<keyword evidence="3" id="KW-1185">Reference proteome</keyword>
<proteinExistence type="predicted"/>
<name>A0A8C3VRM5_9CETA</name>
<evidence type="ECO:0000313" key="3">
    <source>
        <dbReference type="Proteomes" id="UP000694540"/>
    </source>
</evidence>
<organism evidence="2 3">
    <name type="scientific">Catagonus wagneri</name>
    <name type="common">Chacoan peccary</name>
    <dbReference type="NCBI Taxonomy" id="51154"/>
    <lineage>
        <taxon>Eukaryota</taxon>
        <taxon>Metazoa</taxon>
        <taxon>Chordata</taxon>
        <taxon>Craniata</taxon>
        <taxon>Vertebrata</taxon>
        <taxon>Euteleostomi</taxon>
        <taxon>Mammalia</taxon>
        <taxon>Eutheria</taxon>
        <taxon>Laurasiatheria</taxon>
        <taxon>Artiodactyla</taxon>
        <taxon>Suina</taxon>
        <taxon>Tayassuidae</taxon>
        <taxon>Catagonus</taxon>
    </lineage>
</organism>
<sequence>HNLKKATTQHPQVLPQTKVILRFSRTSSLLSCLCVVDHANSSAHSFPIFWKQPGLFHHERDTANLNQLPFPKSPGLFKGSKNPSFPMRHLKPQLLETPPLPRLHELAPRREPSTQPPALPLPLSPPQPGRRQESRAGLRPRGHRTLGRPRRHDNPGPFSPQGASARALGGAQADPNAGKTLGTGPRLGDDRRRARPSGLPPCRPGRANFLGENRSSLSGGGAALSPGPTN</sequence>
<protein>
    <submittedName>
        <fullName evidence="2">Uncharacterized protein</fullName>
    </submittedName>
</protein>
<dbReference type="Ensembl" id="ENSCWAT00000000934.1">
    <property type="protein sequence ID" value="ENSCWAP00000000835.1"/>
    <property type="gene ID" value="ENSCWAG00000000712.1"/>
</dbReference>
<dbReference type="GeneTree" id="ENSGT00910000147045"/>
<accession>A0A8C3VRM5</accession>
<evidence type="ECO:0000256" key="1">
    <source>
        <dbReference type="SAM" id="MobiDB-lite"/>
    </source>
</evidence>
<evidence type="ECO:0000313" key="2">
    <source>
        <dbReference type="Ensembl" id="ENSCWAP00000000835.1"/>
    </source>
</evidence>